<name>A0A101IJX4_9EURY</name>
<reference evidence="4 5" key="2">
    <citation type="journal article" date="2015" name="MBio">
        <title>Genome-Resolved Metagenomic Analysis Reveals Roles for Candidate Phyla and Other Microbial Community Members in Biogeochemical Transformations in Oil Reservoirs.</title>
        <authorList>
            <person name="Hu P."/>
            <person name="Tom L."/>
            <person name="Singh A."/>
            <person name="Thomas B.C."/>
            <person name="Baker B.J."/>
            <person name="Piceno Y.M."/>
            <person name="Andersen G.L."/>
            <person name="Banfield J.F."/>
        </authorList>
    </citation>
    <scope>NUCLEOTIDE SEQUENCE [LARGE SCALE GENOMIC DNA]</scope>
    <source>
        <strain evidence="2">57_489</strain>
    </source>
</reference>
<reference evidence="3" key="1">
    <citation type="journal article" date="2015" name="MBio">
        <title>Genome-resolved metagenomic analysis reveals roles for candidate phyla and other microbial community members in biogeochemical transformations in oil reservoirs.</title>
        <authorList>
            <person name="Hu P."/>
            <person name="Tom L."/>
            <person name="Singh A."/>
            <person name="Thomas B.C."/>
            <person name="Baker B.J."/>
            <person name="Piceno Y.M."/>
            <person name="Andersen G.L."/>
            <person name="Banfield J.F."/>
        </authorList>
    </citation>
    <scope>NUCLEOTIDE SEQUENCE [LARGE SCALE GENOMIC DNA]</scope>
    <source>
        <strain evidence="3">56_747</strain>
    </source>
</reference>
<dbReference type="InterPro" id="IPR038404">
    <property type="entry name" value="TRAP_DctP_sf"/>
</dbReference>
<dbReference type="GO" id="GO:0055085">
    <property type="term" value="P:transmembrane transport"/>
    <property type="evidence" value="ECO:0007669"/>
    <property type="project" value="InterPro"/>
</dbReference>
<dbReference type="EMBL" id="LGHB01000014">
    <property type="protein sequence ID" value="KUK96388.1"/>
    <property type="molecule type" value="Genomic_DNA"/>
</dbReference>
<dbReference type="Proteomes" id="UP000053961">
    <property type="component" value="Unassembled WGS sequence"/>
</dbReference>
<evidence type="ECO:0000313" key="2">
    <source>
        <dbReference type="EMBL" id="KUK44862.1"/>
    </source>
</evidence>
<gene>
    <name evidence="2" type="ORF">XD72_0761</name>
    <name evidence="3" type="ORF">XE07_1146</name>
</gene>
<keyword evidence="1" id="KW-0732">Signal</keyword>
<dbReference type="CDD" id="cd13665">
    <property type="entry name" value="PBP2_TRAP_Dctp3_4"/>
    <property type="match status" value="1"/>
</dbReference>
<evidence type="ECO:0000313" key="5">
    <source>
        <dbReference type="Proteomes" id="UP000057043"/>
    </source>
</evidence>
<evidence type="ECO:0000313" key="4">
    <source>
        <dbReference type="Proteomes" id="UP000053961"/>
    </source>
</evidence>
<dbReference type="PATRIC" id="fig|301375.6.peg.32"/>
<accession>A0A101IJX4</accession>
<dbReference type="InterPro" id="IPR018389">
    <property type="entry name" value="DctP_fam"/>
</dbReference>
<comment type="caution">
    <text evidence="3">The sequence shown here is derived from an EMBL/GenBank/DDBJ whole genome shotgun (WGS) entry which is preliminary data.</text>
</comment>
<dbReference type="Gene3D" id="3.40.190.170">
    <property type="entry name" value="Bacterial extracellular solute-binding protein, family 7"/>
    <property type="match status" value="1"/>
</dbReference>
<organism evidence="3 4">
    <name type="scientific">Methanothrix harundinacea</name>
    <dbReference type="NCBI Taxonomy" id="301375"/>
    <lineage>
        <taxon>Archaea</taxon>
        <taxon>Methanobacteriati</taxon>
        <taxon>Methanobacteriota</taxon>
        <taxon>Stenosarchaea group</taxon>
        <taxon>Methanomicrobia</taxon>
        <taxon>Methanotrichales</taxon>
        <taxon>Methanotrichaceae</taxon>
        <taxon>Methanothrix</taxon>
    </lineage>
</organism>
<dbReference type="EMBL" id="LGFT01000013">
    <property type="protein sequence ID" value="KUK44862.1"/>
    <property type="molecule type" value="Genomic_DNA"/>
</dbReference>
<evidence type="ECO:0000256" key="1">
    <source>
        <dbReference type="ARBA" id="ARBA00022729"/>
    </source>
</evidence>
<evidence type="ECO:0000313" key="3">
    <source>
        <dbReference type="EMBL" id="KUK96388.1"/>
    </source>
</evidence>
<sequence>MKMRYAFTLPVSILLAILFFASTIGAETASDHPSSEEGITINFSTWHPSESMEVQTVWIPMLDALKVGSGGRITYALFDGEVLGSGPEHYEIVANGRSDMGYATLTWTPGRFPLSDVLSLPASIECKETSTDIGNAVYDRALREEFSDVKVIELNPCINSHLWTKEPVSTLEDVRGLRIRSPGGLQTRCIEAIGAEPVFMPLDSVRGAMENGTIGGIVTCPSMVQSFGLGDVADHCTLVTFGCVGEGLFMNLEAWDKTPEDLLPIIEEVCQNPYRTTGGMTKETYDEIIADLNESGVVFVSLQPEEEGRWHAAFQNMTREWVADLEVRGLPARETVEIFNEECEKRDVVCVAFPPEWR</sequence>
<dbReference type="NCBIfam" id="NF037995">
    <property type="entry name" value="TRAP_S1"/>
    <property type="match status" value="1"/>
</dbReference>
<dbReference type="AlphaFoldDB" id="A0A101IJX4"/>
<proteinExistence type="predicted"/>
<dbReference type="PANTHER" id="PTHR33376:SF15">
    <property type="entry name" value="BLL6794 PROTEIN"/>
    <property type="match status" value="1"/>
</dbReference>
<protein>
    <submittedName>
        <fullName evidence="3">Bacterial extracellular solute-binding protein, family 7</fullName>
    </submittedName>
</protein>
<dbReference type="Proteomes" id="UP000057043">
    <property type="component" value="Unassembled WGS sequence"/>
</dbReference>
<dbReference type="PANTHER" id="PTHR33376">
    <property type="match status" value="1"/>
</dbReference>
<dbReference type="Pfam" id="PF03480">
    <property type="entry name" value="DctP"/>
    <property type="match status" value="1"/>
</dbReference>